<organism evidence="2 3">
    <name type="scientific">Mucor flavus</name>
    <dbReference type="NCBI Taxonomy" id="439312"/>
    <lineage>
        <taxon>Eukaryota</taxon>
        <taxon>Fungi</taxon>
        <taxon>Fungi incertae sedis</taxon>
        <taxon>Mucoromycota</taxon>
        <taxon>Mucoromycotina</taxon>
        <taxon>Mucoromycetes</taxon>
        <taxon>Mucorales</taxon>
        <taxon>Mucorineae</taxon>
        <taxon>Mucoraceae</taxon>
        <taxon>Mucor</taxon>
    </lineage>
</organism>
<dbReference type="EMBL" id="BAABUK010000012">
    <property type="protein sequence ID" value="GAA5812266.1"/>
    <property type="molecule type" value="Genomic_DNA"/>
</dbReference>
<feature type="compositionally biased region" description="Low complexity" evidence="1">
    <location>
        <begin position="204"/>
        <end position="217"/>
    </location>
</feature>
<feature type="region of interest" description="Disordered" evidence="1">
    <location>
        <begin position="465"/>
        <end position="484"/>
    </location>
</feature>
<accession>A0ABP9YZI6</accession>
<sequence>MSSIASLRRKDNMWIYKNPQGLQVLNDELNQRRKERSSRHRHIIPPLSPTLEPIIHISKINHVLQRPPSPPQEPATNFVKAEEQKIQQSVASIKPREEKNVKKLSVITSSVQEKKDAIMKRSSVAENDVRIASPPAKVVSPPVRVASPSTRVVSQPVRAASPPAKVTLPPTRVVSPPVRVIPGRVSSPPVRVMPARVNSPPIQTLSTSKSTTSPMSTPEKNFLLEAKRKLFSVQQQQQNVVGKNLPVTPTKKNGIVSSFISAFETTPPPKPPRHVIMPVASSVSTPLNAAVIETIIPVTSCSSVIPSESYFSEVIDRRFSPTPAETTEEEPIVVYLPQLSPDMSFCTNALDIPQQLVDPKRRPCIKKQVSFSDQLSTFIPDIQEEEEEEEEENVTTFVRTLSNELSDVISAVQQTQQHREKFIPVLPQKKDVPVFQKKEVQPQKLSNKLLDIFQKKPKVMIVRQPTSSSKELTHVRAKPPSLKKPTTLAYPAAIAQPDWRTRAITTKKSSVFI</sequence>
<keyword evidence="3" id="KW-1185">Reference proteome</keyword>
<proteinExistence type="predicted"/>
<gene>
    <name evidence="2" type="ORF">MFLAVUS_005716</name>
</gene>
<feature type="region of interest" description="Disordered" evidence="1">
    <location>
        <begin position="191"/>
        <end position="217"/>
    </location>
</feature>
<name>A0ABP9YZI6_9FUNG</name>
<reference evidence="2 3" key="1">
    <citation type="submission" date="2024-04" db="EMBL/GenBank/DDBJ databases">
        <title>genome sequences of Mucor flavus KT1a and Helicostylum pulchrum KT1b strains isolated from the surface of a dry-aged beef.</title>
        <authorList>
            <person name="Toyotome T."/>
            <person name="Hosono M."/>
            <person name="Torimaru M."/>
            <person name="Fukuda K."/>
            <person name="Mikami N."/>
        </authorList>
    </citation>
    <scope>NUCLEOTIDE SEQUENCE [LARGE SCALE GENOMIC DNA]</scope>
    <source>
        <strain evidence="2 3">KT1a</strain>
    </source>
</reference>
<comment type="caution">
    <text evidence="2">The sequence shown here is derived from an EMBL/GenBank/DDBJ whole genome shotgun (WGS) entry which is preliminary data.</text>
</comment>
<evidence type="ECO:0000313" key="2">
    <source>
        <dbReference type="EMBL" id="GAA5812266.1"/>
    </source>
</evidence>
<protein>
    <submittedName>
        <fullName evidence="2">Uncharacterized protein</fullName>
    </submittedName>
</protein>
<dbReference type="Proteomes" id="UP001473302">
    <property type="component" value="Unassembled WGS sequence"/>
</dbReference>
<evidence type="ECO:0000313" key="3">
    <source>
        <dbReference type="Proteomes" id="UP001473302"/>
    </source>
</evidence>
<evidence type="ECO:0000256" key="1">
    <source>
        <dbReference type="SAM" id="MobiDB-lite"/>
    </source>
</evidence>